<dbReference type="HOGENOM" id="CLU_142672_0_0_6"/>
<protein>
    <recommendedName>
        <fullName evidence="3">Lipoprotein</fullName>
    </recommendedName>
</protein>
<dbReference type="PROSITE" id="PS51257">
    <property type="entry name" value="PROKAR_LIPOPROTEIN"/>
    <property type="match status" value="1"/>
</dbReference>
<proteinExistence type="predicted"/>
<organism evidence="1 2">
    <name type="scientific">Acinetobacter venetianus (strain ATCC 31012 / DSM 23050 / BCRC 14357 / CCUG 45561 / CIP 110063 / KCTC 2702 / LMG 19082 / RAG-1)</name>
    <dbReference type="NCBI Taxonomy" id="1191460"/>
    <lineage>
        <taxon>Bacteria</taxon>
        <taxon>Pseudomonadati</taxon>
        <taxon>Pseudomonadota</taxon>
        <taxon>Gammaproteobacteria</taxon>
        <taxon>Moraxellales</taxon>
        <taxon>Moraxellaceae</taxon>
        <taxon>Acinetobacter</taxon>
    </lineage>
</organism>
<dbReference type="OrthoDB" id="6713526at2"/>
<keyword evidence="2" id="KW-1185">Reference proteome</keyword>
<dbReference type="RefSeq" id="WP_004879001.1">
    <property type="nucleotide sequence ID" value="NZ_AKIQ01000062.1"/>
</dbReference>
<evidence type="ECO:0000313" key="2">
    <source>
        <dbReference type="Proteomes" id="UP000018445"/>
    </source>
</evidence>
<dbReference type="AlphaFoldDB" id="N8ZST9"/>
<gene>
    <name evidence="1" type="ORF">F959_01646</name>
</gene>
<evidence type="ECO:0008006" key="3">
    <source>
        <dbReference type="Google" id="ProtNLM"/>
    </source>
</evidence>
<evidence type="ECO:0000313" key="1">
    <source>
        <dbReference type="EMBL" id="ENV36839.1"/>
    </source>
</evidence>
<dbReference type="PATRIC" id="fig|1191460.12.peg.1631"/>
<dbReference type="Proteomes" id="UP000018445">
    <property type="component" value="Unassembled WGS sequence"/>
</dbReference>
<dbReference type="GeneID" id="58194523"/>
<sequence length="111" mass="12645">MKTKILTLTIFSLAIVGCNKQPEAKAVSKFTAQVAEADKKIGLYFDVLDNPKTARVQQVNVLCKQYPKVFENEYMPALIALEPDNYSEKGLLKDLKIVVQYYSRKLDIQCR</sequence>
<dbReference type="eggNOG" id="ENOG5031RUD">
    <property type="taxonomic scope" value="Bacteria"/>
</dbReference>
<name>N8ZST9_ACIVR</name>
<comment type="caution">
    <text evidence="1">The sequence shown here is derived from an EMBL/GenBank/DDBJ whole genome shotgun (WGS) entry which is preliminary data.</text>
</comment>
<accession>N8ZST9</accession>
<reference evidence="1 2" key="1">
    <citation type="submission" date="2013-02" db="EMBL/GenBank/DDBJ databases">
        <title>The Genome Sequence of Acinetobacter venetianus CIP 110063.</title>
        <authorList>
            <consortium name="The Broad Institute Genome Sequencing Platform"/>
            <consortium name="The Broad Institute Genome Sequencing Center for Infectious Disease"/>
            <person name="Cerqueira G."/>
            <person name="Feldgarden M."/>
            <person name="Courvalin P."/>
            <person name="Perichon B."/>
            <person name="Grillot-Courvalin C."/>
            <person name="Clermont D."/>
            <person name="Rocha E."/>
            <person name="Yoon E.-J."/>
            <person name="Nemec A."/>
            <person name="Walker B."/>
            <person name="Young S.K."/>
            <person name="Zeng Q."/>
            <person name="Gargeya S."/>
            <person name="Fitzgerald M."/>
            <person name="Haas B."/>
            <person name="Abouelleil A."/>
            <person name="Alvarado L."/>
            <person name="Arachchi H.M."/>
            <person name="Berlin A.M."/>
            <person name="Chapman S.B."/>
            <person name="Dewar J."/>
            <person name="Goldberg J."/>
            <person name="Griggs A."/>
            <person name="Gujja S."/>
            <person name="Hansen M."/>
            <person name="Howarth C."/>
            <person name="Imamovic A."/>
            <person name="Larimer J."/>
            <person name="McCowan C."/>
            <person name="Murphy C."/>
            <person name="Neiman D."/>
            <person name="Pearson M."/>
            <person name="Priest M."/>
            <person name="Roberts A."/>
            <person name="Saif S."/>
            <person name="Shea T."/>
            <person name="Sisk P."/>
            <person name="Sykes S."/>
            <person name="Wortman J."/>
            <person name="Nusbaum C."/>
            <person name="Birren B."/>
        </authorList>
    </citation>
    <scope>NUCLEOTIDE SEQUENCE [LARGE SCALE GENOMIC DNA]</scope>
    <source>
        <strain evidence="2">ATCC 31012 / DSM 23050 / BCRC 14357 / CCUG 45561 / CIP 110063 / KCTC 2702 / LMG 19082 / RAG-1</strain>
    </source>
</reference>
<dbReference type="EMBL" id="APPO01000013">
    <property type="protein sequence ID" value="ENV36839.1"/>
    <property type="molecule type" value="Genomic_DNA"/>
</dbReference>